<name>A0AAE0IL62_9PEZI</name>
<reference evidence="6" key="2">
    <citation type="submission" date="2023-06" db="EMBL/GenBank/DDBJ databases">
        <authorList>
            <consortium name="Lawrence Berkeley National Laboratory"/>
            <person name="Haridas S."/>
            <person name="Hensen N."/>
            <person name="Bonometti L."/>
            <person name="Westerberg I."/>
            <person name="Brannstrom I.O."/>
            <person name="Guillou S."/>
            <person name="Cros-Aarteil S."/>
            <person name="Calhoun S."/>
            <person name="Kuo A."/>
            <person name="Mondo S."/>
            <person name="Pangilinan J."/>
            <person name="Riley R."/>
            <person name="Labutti K."/>
            <person name="Andreopoulos B."/>
            <person name="Lipzen A."/>
            <person name="Chen C."/>
            <person name="Yanf M."/>
            <person name="Daum C."/>
            <person name="Ng V."/>
            <person name="Clum A."/>
            <person name="Steindorff A."/>
            <person name="Ohm R."/>
            <person name="Martin F."/>
            <person name="Silar P."/>
            <person name="Natvig D."/>
            <person name="Lalanne C."/>
            <person name="Gautier V."/>
            <person name="Ament-Velasquez S.L."/>
            <person name="Kruys A."/>
            <person name="Hutchinson M.I."/>
            <person name="Powell A.J."/>
            <person name="Barry K."/>
            <person name="Miller A.N."/>
            <person name="Grigoriev I.V."/>
            <person name="Debuchy R."/>
            <person name="Gladieux P."/>
            <person name="Thoren M.H."/>
            <person name="Johannesson H."/>
        </authorList>
    </citation>
    <scope>NUCLEOTIDE SEQUENCE</scope>
    <source>
        <strain evidence="6">SMH4131-1</strain>
    </source>
</reference>
<feature type="domain" description="DNA replication checkpoint mediator MRC1" evidence="5">
    <location>
        <begin position="959"/>
        <end position="1099"/>
    </location>
</feature>
<feature type="compositionally biased region" description="Low complexity" evidence="4">
    <location>
        <begin position="7"/>
        <end position="22"/>
    </location>
</feature>
<dbReference type="InterPro" id="IPR018564">
    <property type="entry name" value="Repl_chkpnt_MRC1_dom"/>
</dbReference>
<evidence type="ECO:0000256" key="2">
    <source>
        <dbReference type="ARBA" id="ARBA00022553"/>
    </source>
</evidence>
<feature type="region of interest" description="Disordered" evidence="4">
    <location>
        <begin position="459"/>
        <end position="488"/>
    </location>
</feature>
<feature type="region of interest" description="Disordered" evidence="4">
    <location>
        <begin position="1104"/>
        <end position="1168"/>
    </location>
</feature>
<dbReference type="GO" id="GO:0007095">
    <property type="term" value="P:mitotic G2 DNA damage checkpoint signaling"/>
    <property type="evidence" value="ECO:0007669"/>
    <property type="project" value="TreeGrafter"/>
</dbReference>
<feature type="compositionally biased region" description="Acidic residues" evidence="4">
    <location>
        <begin position="205"/>
        <end position="228"/>
    </location>
</feature>
<feature type="compositionally biased region" description="Polar residues" evidence="4">
    <location>
        <begin position="112"/>
        <end position="125"/>
    </location>
</feature>
<accession>A0AAE0IL62</accession>
<feature type="compositionally biased region" description="Basic and acidic residues" evidence="4">
    <location>
        <begin position="248"/>
        <end position="259"/>
    </location>
</feature>
<feature type="region of interest" description="Disordered" evidence="4">
    <location>
        <begin position="1"/>
        <end position="404"/>
    </location>
</feature>
<feature type="compositionally biased region" description="Low complexity" evidence="4">
    <location>
        <begin position="1297"/>
        <end position="1311"/>
    </location>
</feature>
<feature type="compositionally biased region" description="Acidic residues" evidence="4">
    <location>
        <begin position="573"/>
        <end position="630"/>
    </location>
</feature>
<organism evidence="6 7">
    <name type="scientific">Cercophora scortea</name>
    <dbReference type="NCBI Taxonomy" id="314031"/>
    <lineage>
        <taxon>Eukaryota</taxon>
        <taxon>Fungi</taxon>
        <taxon>Dikarya</taxon>
        <taxon>Ascomycota</taxon>
        <taxon>Pezizomycotina</taxon>
        <taxon>Sordariomycetes</taxon>
        <taxon>Sordariomycetidae</taxon>
        <taxon>Sordariales</taxon>
        <taxon>Lasiosphaeriaceae</taxon>
        <taxon>Cercophora</taxon>
    </lineage>
</organism>
<evidence type="ECO:0000313" key="6">
    <source>
        <dbReference type="EMBL" id="KAK3327148.1"/>
    </source>
</evidence>
<dbReference type="InterPro" id="IPR024146">
    <property type="entry name" value="Claspin"/>
</dbReference>
<feature type="compositionally biased region" description="Basic and acidic residues" evidence="4">
    <location>
        <begin position="461"/>
        <end position="470"/>
    </location>
</feature>
<feature type="region of interest" description="Disordered" evidence="4">
    <location>
        <begin position="1188"/>
        <end position="1233"/>
    </location>
</feature>
<dbReference type="Pfam" id="PF09444">
    <property type="entry name" value="MRC1"/>
    <property type="match status" value="1"/>
</dbReference>
<evidence type="ECO:0000256" key="1">
    <source>
        <dbReference type="ARBA" id="ARBA00004123"/>
    </source>
</evidence>
<dbReference type="GO" id="GO:0033314">
    <property type="term" value="P:mitotic DNA replication checkpoint signaling"/>
    <property type="evidence" value="ECO:0007669"/>
    <property type="project" value="TreeGrafter"/>
</dbReference>
<feature type="compositionally biased region" description="Basic and acidic residues" evidence="4">
    <location>
        <begin position="950"/>
        <end position="967"/>
    </location>
</feature>
<feature type="compositionally biased region" description="Basic and acidic residues" evidence="4">
    <location>
        <begin position="61"/>
        <end position="78"/>
    </location>
</feature>
<keyword evidence="3" id="KW-0539">Nucleus</keyword>
<feature type="compositionally biased region" description="Polar residues" evidence="4">
    <location>
        <begin position="302"/>
        <end position="318"/>
    </location>
</feature>
<sequence>MASSTPSSSDRGTRSARASASPTPTPAIHLPTRHSSPELSDSSDEEEDVFRPRGKLASRMQVREDGAKTNEAPKKRSADAPMAARDDDDDDDDDDEDDIVTTRPRKLKPRIQRSSTPETRPQTDAPSPGLFVSPEKTAPDSPSLFVSPSKPRSPLQSDDNLPSVTALTKGERYMAILARKRKEREAREAEEARKRAERLAAQNAMDDDDDDDMIGIDNDDDDSNITDDEGGRKLTQEGSRPSRKASKKALEDINRETQRLARNMQLGHEAKVKKKITKASFFERFNFKPEGVATPPAATVKLPTSSRQGSPTTSTQPTDAEAKDSDTPPSSPPAHGDTSPGRNAPPTVESLLSEDEDGELPTLETALASSAANKKVDKGKGKATAAELEAEQPKQPTKAKRHLRVKFPTIQANRVSVSLDDEDGDLEVQIAPKTKIDAIFDRLPAKQAKESRSLHFLRKIAQVDDPEKKATAPNSRNARQRPQPTMTVGELEMSLLQRARLQAKLERDRHVEMLRAKGIHVPTAEEREEEMAEVENMVAKARAEAEEIMKRERDAAKKERKATKDAGEVDPLAWDDSEDDEDYEEVEDEEPAALELSGSEDEDADGAEAEDEDVDMDSGAEDDEEAEDADPAAVLFDNLAESAEESEAEDVQQQVGAQNSDDELASSRVVRQRPRKHITVLSDDDDDEEELRIEATPRPKSNFPKSPVAPNTKSPKVPMSVLRSATKTFIPGISVAGPAGLGLTQIFAGTMDDSQAGSNPAMASPSQPMPTFDTEAFPDSNFSQTAQEAMEDMILDSQPNRKEETQGLETQGIQIRFSQSQVHGFDSLLGGKFNATQMSELLEPTQDGGFQDFSPLRQRFVEPPLSTVETVKADGTQAEMAISESPLVRRTGKLRRRADIPVVTAPSADSDAEDDDAMEGVETDEFGFGTVSATTAFTVMKQAALKEKKAKAAEAFDKKKSKAREMVQEQAEESEDEYAGLGGADGEGESDDDDGSVKEMIDDETKNNEGDERKLAAFYADRERAADEKQVDKLFKDITTGGLRRKRGGDWDDLSDSDDGGEAKRRMKRRQFAKMQRALFADERISKVAENPRNQAFLRTIEDHGSDDDMDFIFAPPPAGLESQGSQSSVSAGPEATTIPDSQPGAASRPAADPRRTKEGKKPSNIGDIRESLSNLFDEPLNFSSVIPATELGSDSDGEVDDHGNNISSSTIAESPRRTTTTKENPRRTTARGSVTIVDRISLKRNSSSNISNASGGAGTRLAFATTTTTATTSNTTTATSSITGFKVPALLRRATTNSLLSTTTTTSSSGTGSGTGSTTQGGVGNVSVSANATGFGDDAKIKKTTTTSKRSGVNYFARENERRAALAEGDKRREARKLKGVAGRSKIVGGLFAGGKFE</sequence>
<evidence type="ECO:0000256" key="4">
    <source>
        <dbReference type="SAM" id="MobiDB-lite"/>
    </source>
</evidence>
<protein>
    <submittedName>
        <fullName evidence="6">MRC1-like domain-containing protein</fullName>
    </submittedName>
</protein>
<evidence type="ECO:0000256" key="3">
    <source>
        <dbReference type="ARBA" id="ARBA00023242"/>
    </source>
</evidence>
<dbReference type="GO" id="GO:0005634">
    <property type="term" value="C:nucleus"/>
    <property type="evidence" value="ECO:0007669"/>
    <property type="project" value="UniProtKB-SubCell"/>
</dbReference>
<feature type="region of interest" description="Disordered" evidence="4">
    <location>
        <begin position="950"/>
        <end position="1014"/>
    </location>
</feature>
<feature type="compositionally biased region" description="Polar residues" evidence="4">
    <location>
        <begin position="472"/>
        <end position="486"/>
    </location>
</feature>
<feature type="compositionally biased region" description="Acidic residues" evidence="4">
    <location>
        <begin position="682"/>
        <end position="691"/>
    </location>
</feature>
<keyword evidence="2" id="KW-0597">Phosphoprotein</keyword>
<feature type="compositionally biased region" description="Basic and acidic residues" evidence="4">
    <location>
        <begin position="1152"/>
        <end position="1162"/>
    </location>
</feature>
<comment type="subcellular location">
    <subcellularLocation>
        <location evidence="1">Nucleus</location>
    </subcellularLocation>
</comment>
<keyword evidence="7" id="KW-1185">Reference proteome</keyword>
<feature type="region of interest" description="Disordered" evidence="4">
    <location>
        <begin position="545"/>
        <end position="718"/>
    </location>
</feature>
<reference evidence="6" key="1">
    <citation type="journal article" date="2023" name="Mol. Phylogenet. Evol.">
        <title>Genome-scale phylogeny and comparative genomics of the fungal order Sordariales.</title>
        <authorList>
            <person name="Hensen N."/>
            <person name="Bonometti L."/>
            <person name="Westerberg I."/>
            <person name="Brannstrom I.O."/>
            <person name="Guillou S."/>
            <person name="Cros-Aarteil S."/>
            <person name="Calhoun S."/>
            <person name="Haridas S."/>
            <person name="Kuo A."/>
            <person name="Mondo S."/>
            <person name="Pangilinan J."/>
            <person name="Riley R."/>
            <person name="LaButti K."/>
            <person name="Andreopoulos B."/>
            <person name="Lipzen A."/>
            <person name="Chen C."/>
            <person name="Yan M."/>
            <person name="Daum C."/>
            <person name="Ng V."/>
            <person name="Clum A."/>
            <person name="Steindorff A."/>
            <person name="Ohm R.A."/>
            <person name="Martin F."/>
            <person name="Silar P."/>
            <person name="Natvig D.O."/>
            <person name="Lalanne C."/>
            <person name="Gautier V."/>
            <person name="Ament-Velasquez S.L."/>
            <person name="Kruys A."/>
            <person name="Hutchinson M.I."/>
            <person name="Powell A.J."/>
            <person name="Barry K."/>
            <person name="Miller A.N."/>
            <person name="Grigoriev I.V."/>
            <person name="Debuchy R."/>
            <person name="Gladieux P."/>
            <person name="Hiltunen Thoren M."/>
            <person name="Johannesson H."/>
        </authorList>
    </citation>
    <scope>NUCLEOTIDE SEQUENCE</scope>
    <source>
        <strain evidence="6">SMH4131-1</strain>
    </source>
</reference>
<dbReference type="PANTHER" id="PTHR14396:SF10">
    <property type="entry name" value="CLASPIN"/>
    <property type="match status" value="1"/>
</dbReference>
<feature type="compositionally biased region" description="Acidic residues" evidence="4">
    <location>
        <begin position="86"/>
        <end position="99"/>
    </location>
</feature>
<feature type="compositionally biased region" description="Polar residues" evidence="4">
    <location>
        <begin position="154"/>
        <end position="166"/>
    </location>
</feature>
<comment type="caution">
    <text evidence="6">The sequence shown here is derived from an EMBL/GenBank/DDBJ whole genome shotgun (WGS) entry which is preliminary data.</text>
</comment>
<feature type="compositionally biased region" description="Basic and acidic residues" evidence="4">
    <location>
        <begin position="183"/>
        <end position="198"/>
    </location>
</feature>
<feature type="region of interest" description="Disordered" evidence="4">
    <location>
        <begin position="1038"/>
        <end position="1070"/>
    </location>
</feature>
<dbReference type="EMBL" id="JAUEPO010000003">
    <property type="protein sequence ID" value="KAK3327148.1"/>
    <property type="molecule type" value="Genomic_DNA"/>
</dbReference>
<feature type="compositionally biased region" description="Basic and acidic residues" evidence="4">
    <location>
        <begin position="995"/>
        <end position="1014"/>
    </location>
</feature>
<feature type="compositionally biased region" description="Gly residues" evidence="4">
    <location>
        <begin position="1312"/>
        <end position="1325"/>
    </location>
</feature>
<feature type="compositionally biased region" description="Acidic residues" evidence="4">
    <location>
        <begin position="1051"/>
        <end position="1060"/>
    </location>
</feature>
<feature type="region of interest" description="Disordered" evidence="4">
    <location>
        <begin position="1297"/>
        <end position="1326"/>
    </location>
</feature>
<evidence type="ECO:0000313" key="7">
    <source>
        <dbReference type="Proteomes" id="UP001286456"/>
    </source>
</evidence>
<feature type="compositionally biased region" description="Basic and acidic residues" evidence="4">
    <location>
        <begin position="545"/>
        <end position="567"/>
    </location>
</feature>
<dbReference type="Proteomes" id="UP001286456">
    <property type="component" value="Unassembled WGS sequence"/>
</dbReference>
<gene>
    <name evidence="6" type="ORF">B0T19DRAFT_154606</name>
</gene>
<dbReference type="GO" id="GO:0010997">
    <property type="term" value="F:anaphase-promoting complex binding"/>
    <property type="evidence" value="ECO:0007669"/>
    <property type="project" value="TreeGrafter"/>
</dbReference>
<evidence type="ECO:0000259" key="5">
    <source>
        <dbReference type="Pfam" id="PF09444"/>
    </source>
</evidence>
<dbReference type="PANTHER" id="PTHR14396">
    <property type="entry name" value="CLASPIN"/>
    <property type="match status" value="1"/>
</dbReference>
<proteinExistence type="predicted"/>